<sequence length="132" mass="15209">MSRLSSCVTIYVTFWKKISTFFWPFVESNTNFLSSVQDLRREGRWSSDVAEGKQGLFSTPPDKKLFRETIRPDQRRGKKNVRKTLKLQGKSHVSQSGKVVSEKKVSSVDCSKCRFGFKDITGEDRKATFDIF</sequence>
<evidence type="ECO:0000313" key="1">
    <source>
        <dbReference type="EMBL" id="KAK7476553.1"/>
    </source>
</evidence>
<protein>
    <submittedName>
        <fullName evidence="1">Uncharacterized protein</fullName>
    </submittedName>
</protein>
<proteinExistence type="predicted"/>
<dbReference type="AlphaFoldDB" id="A0ABD0JP26"/>
<organism evidence="1 2">
    <name type="scientific">Batillaria attramentaria</name>
    <dbReference type="NCBI Taxonomy" id="370345"/>
    <lineage>
        <taxon>Eukaryota</taxon>
        <taxon>Metazoa</taxon>
        <taxon>Spiralia</taxon>
        <taxon>Lophotrochozoa</taxon>
        <taxon>Mollusca</taxon>
        <taxon>Gastropoda</taxon>
        <taxon>Caenogastropoda</taxon>
        <taxon>Sorbeoconcha</taxon>
        <taxon>Cerithioidea</taxon>
        <taxon>Batillariidae</taxon>
        <taxon>Batillaria</taxon>
    </lineage>
</organism>
<name>A0ABD0JP26_9CAEN</name>
<dbReference type="Proteomes" id="UP001519460">
    <property type="component" value="Unassembled WGS sequence"/>
</dbReference>
<evidence type="ECO:0000313" key="2">
    <source>
        <dbReference type="Proteomes" id="UP001519460"/>
    </source>
</evidence>
<gene>
    <name evidence="1" type="ORF">BaRGS_00032233</name>
</gene>
<accession>A0ABD0JP26</accession>
<reference evidence="1 2" key="1">
    <citation type="journal article" date="2023" name="Sci. Data">
        <title>Genome assembly of the Korean intertidal mud-creeper Batillaria attramentaria.</title>
        <authorList>
            <person name="Patra A.K."/>
            <person name="Ho P.T."/>
            <person name="Jun S."/>
            <person name="Lee S.J."/>
            <person name="Kim Y."/>
            <person name="Won Y.J."/>
        </authorList>
    </citation>
    <scope>NUCLEOTIDE SEQUENCE [LARGE SCALE GENOMIC DNA]</scope>
    <source>
        <strain evidence="1">Wonlab-2016</strain>
    </source>
</reference>
<keyword evidence="2" id="KW-1185">Reference proteome</keyword>
<dbReference type="EMBL" id="JACVVK020000373">
    <property type="protein sequence ID" value="KAK7476553.1"/>
    <property type="molecule type" value="Genomic_DNA"/>
</dbReference>
<comment type="caution">
    <text evidence="1">The sequence shown here is derived from an EMBL/GenBank/DDBJ whole genome shotgun (WGS) entry which is preliminary data.</text>
</comment>